<keyword evidence="5" id="KW-1185">Reference proteome</keyword>
<dbReference type="RefSeq" id="WP_184701943.1">
    <property type="nucleotide sequence ID" value="NZ_BAABEG010000001.1"/>
</dbReference>
<reference evidence="4 5" key="1">
    <citation type="submission" date="2020-08" db="EMBL/GenBank/DDBJ databases">
        <title>Genomic Encyclopedia of Type Strains, Phase IV (KMG-IV): sequencing the most valuable type-strain genomes for metagenomic binning, comparative biology and taxonomic classification.</title>
        <authorList>
            <person name="Goeker M."/>
        </authorList>
    </citation>
    <scope>NUCLEOTIDE SEQUENCE [LARGE SCALE GENOMIC DNA]</scope>
    <source>
        <strain evidence="4 5">DSM 7051</strain>
    </source>
</reference>
<dbReference type="SUPFAM" id="SSF75304">
    <property type="entry name" value="Amidase signature (AS) enzymes"/>
    <property type="match status" value="1"/>
</dbReference>
<dbReference type="PANTHER" id="PTHR11895:SF176">
    <property type="entry name" value="AMIDASE AMID-RELATED"/>
    <property type="match status" value="1"/>
</dbReference>
<dbReference type="GO" id="GO:0016740">
    <property type="term" value="F:transferase activity"/>
    <property type="evidence" value="ECO:0007669"/>
    <property type="project" value="UniProtKB-KW"/>
</dbReference>
<dbReference type="PROSITE" id="PS00571">
    <property type="entry name" value="AMIDASES"/>
    <property type="match status" value="1"/>
</dbReference>
<sequence>MVSFTAIVLDRLRKRDNRIDALANAVLEWWDDEALRQAALLDQKGSAGKQLAGVTIGVKANIDVAGVQTNAGSRVLLESPPAIHDAPIVGQLRQAGAILLAQTNMVEFAYGALGTNPTFGTPLSPLFPGENRVSGGSSSGAAVTVALGIVDAAIGTDTAGSVRIPAACCGTVGFKPTQGRYSEVGIIPLAPTLDTAGFLATDVATVSRLDAAATKTIYHGTAPPRIDELYFVVPRGFIEAIRCDAAILEIFDAAIEALRQAGAQIDERDMSYLLDPGVAARAGSVASVEAYSWHSALLARNVREYDPRVAPRIAAGADASASAYFSARRSLSVFADRYAGDVAEAAAILTPTIPTRPPRLEDLSDDDQYSAESSRIISLTEFANCINVPSLSLPLGKGTGAASILITGLHGKDIRLLETGRAVEALINKMAS</sequence>
<dbReference type="InterPro" id="IPR036928">
    <property type="entry name" value="AS_sf"/>
</dbReference>
<feature type="domain" description="Amidase" evidence="3">
    <location>
        <begin position="14"/>
        <end position="416"/>
    </location>
</feature>
<evidence type="ECO:0000256" key="2">
    <source>
        <dbReference type="ARBA" id="ARBA00021874"/>
    </source>
</evidence>
<dbReference type="InterPro" id="IPR000120">
    <property type="entry name" value="Amidase"/>
</dbReference>
<dbReference type="EMBL" id="JACHOU010000021">
    <property type="protein sequence ID" value="MBB6357251.1"/>
    <property type="molecule type" value="Genomic_DNA"/>
</dbReference>
<organism evidence="4 5">
    <name type="scientific">Aminobacter aganoensis</name>
    <dbReference type="NCBI Taxonomy" id="83264"/>
    <lineage>
        <taxon>Bacteria</taxon>
        <taxon>Pseudomonadati</taxon>
        <taxon>Pseudomonadota</taxon>
        <taxon>Alphaproteobacteria</taxon>
        <taxon>Hyphomicrobiales</taxon>
        <taxon>Phyllobacteriaceae</taxon>
        <taxon>Aminobacter</taxon>
    </lineage>
</organism>
<name>A0A7X0FCN4_9HYPH</name>
<evidence type="ECO:0000313" key="5">
    <source>
        <dbReference type="Proteomes" id="UP000536262"/>
    </source>
</evidence>
<dbReference type="Pfam" id="PF01425">
    <property type="entry name" value="Amidase"/>
    <property type="match status" value="1"/>
</dbReference>
<protein>
    <recommendedName>
        <fullName evidence="2">Indoleacetamide hydrolase</fullName>
    </recommendedName>
</protein>
<keyword evidence="4" id="KW-0808">Transferase</keyword>
<dbReference type="Proteomes" id="UP000536262">
    <property type="component" value="Unassembled WGS sequence"/>
</dbReference>
<evidence type="ECO:0000313" key="4">
    <source>
        <dbReference type="EMBL" id="MBB6357251.1"/>
    </source>
</evidence>
<dbReference type="AlphaFoldDB" id="A0A7X0FCN4"/>
<evidence type="ECO:0000259" key="3">
    <source>
        <dbReference type="Pfam" id="PF01425"/>
    </source>
</evidence>
<dbReference type="InterPro" id="IPR023631">
    <property type="entry name" value="Amidase_dom"/>
</dbReference>
<proteinExistence type="predicted"/>
<evidence type="ECO:0000256" key="1">
    <source>
        <dbReference type="ARBA" id="ARBA00003871"/>
    </source>
</evidence>
<accession>A0A7X0FCN4</accession>
<gene>
    <name evidence="4" type="ORF">GGR00_005072</name>
</gene>
<dbReference type="PANTHER" id="PTHR11895">
    <property type="entry name" value="TRANSAMIDASE"/>
    <property type="match status" value="1"/>
</dbReference>
<dbReference type="InterPro" id="IPR020556">
    <property type="entry name" value="Amidase_CS"/>
</dbReference>
<dbReference type="Gene3D" id="3.90.1300.10">
    <property type="entry name" value="Amidase signature (AS) domain"/>
    <property type="match status" value="1"/>
</dbReference>
<comment type="caution">
    <text evidence="4">The sequence shown here is derived from an EMBL/GenBank/DDBJ whole genome shotgun (WGS) entry which is preliminary data.</text>
</comment>
<comment type="function">
    <text evidence="1">Hydrolyzes indole-3-acetamide (IAM) into indole-3-acetic acid (IAA).</text>
</comment>